<evidence type="ECO:0000256" key="2">
    <source>
        <dbReference type="ARBA" id="ARBA00023015"/>
    </source>
</evidence>
<dbReference type="CDD" id="cd05466">
    <property type="entry name" value="PBP2_LTTR_substrate"/>
    <property type="match status" value="1"/>
</dbReference>
<evidence type="ECO:0000256" key="1">
    <source>
        <dbReference type="ARBA" id="ARBA00009437"/>
    </source>
</evidence>
<dbReference type="InterPro" id="IPR000847">
    <property type="entry name" value="LysR_HTH_N"/>
</dbReference>
<reference evidence="7" key="1">
    <citation type="submission" date="2018-04" db="EMBL/GenBank/DDBJ databases">
        <authorList>
            <person name="Illikoud N."/>
        </authorList>
    </citation>
    <scope>NUCLEOTIDE SEQUENCE [LARGE SCALE GENOMIC DNA]</scope>
</reference>
<comment type="similarity">
    <text evidence="1">Belongs to the LysR transcriptional regulatory family.</text>
</comment>
<dbReference type="Gene3D" id="3.40.190.290">
    <property type="match status" value="1"/>
</dbReference>
<dbReference type="PROSITE" id="PS50931">
    <property type="entry name" value="HTH_LYSR"/>
    <property type="match status" value="1"/>
</dbReference>
<protein>
    <submittedName>
        <fullName evidence="6">Transcriptional regulator of operon snaA-ytnM degrading cysteine-containing compounds (LysR family)</fullName>
    </submittedName>
</protein>
<evidence type="ECO:0000256" key="3">
    <source>
        <dbReference type="ARBA" id="ARBA00023125"/>
    </source>
</evidence>
<evidence type="ECO:0000256" key="4">
    <source>
        <dbReference type="ARBA" id="ARBA00023163"/>
    </source>
</evidence>
<gene>
    <name evidence="6" type="primary">ascR</name>
    <name evidence="6" type="ORF">BTBSAS_50158</name>
</gene>
<keyword evidence="2" id="KW-0805">Transcription regulation</keyword>
<dbReference type="InterPro" id="IPR005119">
    <property type="entry name" value="LysR_subst-bd"/>
</dbReference>
<evidence type="ECO:0000313" key="6">
    <source>
        <dbReference type="EMBL" id="SPP29510.1"/>
    </source>
</evidence>
<accession>A0A2X0R5S0</accession>
<dbReference type="PRINTS" id="PR00039">
    <property type="entry name" value="HTHLYSR"/>
</dbReference>
<evidence type="ECO:0000259" key="5">
    <source>
        <dbReference type="PROSITE" id="PS50931"/>
    </source>
</evidence>
<dbReference type="AlphaFoldDB" id="A0A2X0R5S0"/>
<proteinExistence type="inferred from homology"/>
<dbReference type="SUPFAM" id="SSF46785">
    <property type="entry name" value="Winged helix' DNA-binding domain"/>
    <property type="match status" value="1"/>
</dbReference>
<sequence>MNMEIRAIETFHAVVKFGSFQKAAEALNYSQPTITFRIKQLETDLGVQLFKRGKQAQLTTSGRLFLEKSAKLLDEFVLLENTVRNIKTETAANFRIGISEPTASVKFPKVLARFLADNPDIGVDVIVGDANLCSQLLEKDEIDFAICGEPEISVGNRYERFFKDELVVLVNEHHRVAQQDSIKIKDLKGERFLFTPNNCPIRIQIEHLLQKKIGSNYNKMVLSSSMAHKYYVQADLGISLFTRTANLNPIAGTVVKELEGVSIRPSIGVLTRAQQNNPSENMLDLIARIKEAYLKTELV</sequence>
<dbReference type="Pfam" id="PF03466">
    <property type="entry name" value="LysR_substrate"/>
    <property type="match status" value="1"/>
</dbReference>
<dbReference type="PANTHER" id="PTHR30419:SF25">
    <property type="entry name" value="HTH-TYPE TRANSCRIPTIONAL REGULATOR YTLI"/>
    <property type="match status" value="1"/>
</dbReference>
<dbReference type="GO" id="GO:0005829">
    <property type="term" value="C:cytosol"/>
    <property type="evidence" value="ECO:0007669"/>
    <property type="project" value="TreeGrafter"/>
</dbReference>
<evidence type="ECO:0000313" key="7">
    <source>
        <dbReference type="Proteomes" id="UP000270190"/>
    </source>
</evidence>
<dbReference type="InterPro" id="IPR036390">
    <property type="entry name" value="WH_DNA-bd_sf"/>
</dbReference>
<dbReference type="Proteomes" id="UP000270190">
    <property type="component" value="Unassembled WGS sequence"/>
</dbReference>
<feature type="domain" description="HTH lysR-type" evidence="5">
    <location>
        <begin position="3"/>
        <end position="59"/>
    </location>
</feature>
<dbReference type="EMBL" id="OUNC01000045">
    <property type="protein sequence ID" value="SPP29510.1"/>
    <property type="molecule type" value="Genomic_DNA"/>
</dbReference>
<keyword evidence="3" id="KW-0238">DNA-binding</keyword>
<dbReference type="InterPro" id="IPR036388">
    <property type="entry name" value="WH-like_DNA-bd_sf"/>
</dbReference>
<dbReference type="GO" id="GO:0003677">
    <property type="term" value="F:DNA binding"/>
    <property type="evidence" value="ECO:0007669"/>
    <property type="project" value="UniProtKB-KW"/>
</dbReference>
<dbReference type="InterPro" id="IPR050950">
    <property type="entry name" value="HTH-type_LysR_regulators"/>
</dbReference>
<organism evidence="6 7">
    <name type="scientific">Brochothrix thermosphacta</name>
    <name type="common">Microbacterium thermosphactum</name>
    <dbReference type="NCBI Taxonomy" id="2756"/>
    <lineage>
        <taxon>Bacteria</taxon>
        <taxon>Bacillati</taxon>
        <taxon>Bacillota</taxon>
        <taxon>Bacilli</taxon>
        <taxon>Bacillales</taxon>
        <taxon>Listeriaceae</taxon>
        <taxon>Brochothrix</taxon>
    </lineage>
</organism>
<dbReference type="Pfam" id="PF00126">
    <property type="entry name" value="HTH_1"/>
    <property type="match status" value="1"/>
</dbReference>
<dbReference type="SUPFAM" id="SSF53850">
    <property type="entry name" value="Periplasmic binding protein-like II"/>
    <property type="match status" value="1"/>
</dbReference>
<dbReference type="Gene3D" id="1.10.10.10">
    <property type="entry name" value="Winged helix-like DNA-binding domain superfamily/Winged helix DNA-binding domain"/>
    <property type="match status" value="1"/>
</dbReference>
<dbReference type="GO" id="GO:0003700">
    <property type="term" value="F:DNA-binding transcription factor activity"/>
    <property type="evidence" value="ECO:0007669"/>
    <property type="project" value="InterPro"/>
</dbReference>
<keyword evidence="4" id="KW-0804">Transcription</keyword>
<dbReference type="FunFam" id="1.10.10.10:FF:000001">
    <property type="entry name" value="LysR family transcriptional regulator"/>
    <property type="match status" value="1"/>
</dbReference>
<name>A0A2X0R5S0_BROTH</name>
<dbReference type="PANTHER" id="PTHR30419">
    <property type="entry name" value="HTH-TYPE TRANSCRIPTIONAL REGULATOR YBHD"/>
    <property type="match status" value="1"/>
</dbReference>